<keyword evidence="8" id="KW-1185">Reference proteome</keyword>
<keyword evidence="5" id="KW-0238">DNA-binding</keyword>
<gene>
    <name evidence="7" type="ORF">R7226_25895</name>
</gene>
<protein>
    <submittedName>
        <fullName evidence="7">Fur family transcriptional regulator</fullName>
    </submittedName>
</protein>
<keyword evidence="2" id="KW-0678">Repressor</keyword>
<sequence>MTPATEAIDADLIERLRARGQRVTSQRLVINRMLRERDQHVTAEEVLTNVTQTLPGTSLPTVYATLELFEQLGIVRRVNSAGGAVLFDSRTGDHHHVICRSCGAVQDLDATVELSGVLAAARAAGFAPARAALVVDGLCADCTDARAAERA</sequence>
<accession>A0ABU4HWW3</accession>
<evidence type="ECO:0000256" key="5">
    <source>
        <dbReference type="ARBA" id="ARBA00023125"/>
    </source>
</evidence>
<dbReference type="PANTHER" id="PTHR33202">
    <property type="entry name" value="ZINC UPTAKE REGULATION PROTEIN"/>
    <property type="match status" value="1"/>
</dbReference>
<proteinExistence type="inferred from homology"/>
<evidence type="ECO:0000256" key="6">
    <source>
        <dbReference type="ARBA" id="ARBA00023163"/>
    </source>
</evidence>
<comment type="caution">
    <text evidence="7">The sequence shown here is derived from an EMBL/GenBank/DDBJ whole genome shotgun (WGS) entry which is preliminary data.</text>
</comment>
<dbReference type="Gene3D" id="3.30.1490.190">
    <property type="match status" value="1"/>
</dbReference>
<dbReference type="EMBL" id="JAWSTH010000104">
    <property type="protein sequence ID" value="MDW5597812.1"/>
    <property type="molecule type" value="Genomic_DNA"/>
</dbReference>
<name>A0ABU4HWW3_9ACTN</name>
<keyword evidence="4" id="KW-0805">Transcription regulation</keyword>
<keyword evidence="6" id="KW-0804">Transcription</keyword>
<dbReference type="InterPro" id="IPR036388">
    <property type="entry name" value="WH-like_DNA-bd_sf"/>
</dbReference>
<dbReference type="SUPFAM" id="SSF46785">
    <property type="entry name" value="Winged helix' DNA-binding domain"/>
    <property type="match status" value="1"/>
</dbReference>
<evidence type="ECO:0000256" key="2">
    <source>
        <dbReference type="ARBA" id="ARBA00022491"/>
    </source>
</evidence>
<dbReference type="Proteomes" id="UP001284601">
    <property type="component" value="Unassembled WGS sequence"/>
</dbReference>
<evidence type="ECO:0000256" key="3">
    <source>
        <dbReference type="ARBA" id="ARBA00022833"/>
    </source>
</evidence>
<dbReference type="PANTHER" id="PTHR33202:SF7">
    <property type="entry name" value="FERRIC UPTAKE REGULATION PROTEIN"/>
    <property type="match status" value="1"/>
</dbReference>
<evidence type="ECO:0000313" key="8">
    <source>
        <dbReference type="Proteomes" id="UP001284601"/>
    </source>
</evidence>
<dbReference type="Pfam" id="PF01475">
    <property type="entry name" value="FUR"/>
    <property type="match status" value="1"/>
</dbReference>
<dbReference type="RefSeq" id="WP_318600283.1">
    <property type="nucleotide sequence ID" value="NZ_JAWSTH010000104.1"/>
</dbReference>
<dbReference type="InterPro" id="IPR002481">
    <property type="entry name" value="FUR"/>
</dbReference>
<dbReference type="CDD" id="cd07153">
    <property type="entry name" value="Fur_like"/>
    <property type="match status" value="1"/>
</dbReference>
<dbReference type="InterPro" id="IPR043135">
    <property type="entry name" value="Fur_C"/>
</dbReference>
<dbReference type="InterPro" id="IPR036390">
    <property type="entry name" value="WH_DNA-bd_sf"/>
</dbReference>
<keyword evidence="3" id="KW-0862">Zinc</keyword>
<comment type="similarity">
    <text evidence="1">Belongs to the Fur family.</text>
</comment>
<evidence type="ECO:0000256" key="4">
    <source>
        <dbReference type="ARBA" id="ARBA00023015"/>
    </source>
</evidence>
<organism evidence="7 8">
    <name type="scientific">Conexibacter stalactiti</name>
    <dbReference type="NCBI Taxonomy" id="1940611"/>
    <lineage>
        <taxon>Bacteria</taxon>
        <taxon>Bacillati</taxon>
        <taxon>Actinomycetota</taxon>
        <taxon>Thermoleophilia</taxon>
        <taxon>Solirubrobacterales</taxon>
        <taxon>Conexibacteraceae</taxon>
        <taxon>Conexibacter</taxon>
    </lineage>
</organism>
<reference evidence="8" key="1">
    <citation type="submission" date="2023-07" db="EMBL/GenBank/DDBJ databases">
        <title>Conexibacter stalactiti sp. nov., isolated from stalactites in a lava cave and emended description of the genus Conexibacter.</title>
        <authorList>
            <person name="Lee S.D."/>
        </authorList>
    </citation>
    <scope>NUCLEOTIDE SEQUENCE [LARGE SCALE GENOMIC DNA]</scope>
    <source>
        <strain evidence="8">KCTC 39840</strain>
    </source>
</reference>
<dbReference type="Gene3D" id="1.10.10.10">
    <property type="entry name" value="Winged helix-like DNA-binding domain superfamily/Winged helix DNA-binding domain"/>
    <property type="match status" value="1"/>
</dbReference>
<evidence type="ECO:0000313" key="7">
    <source>
        <dbReference type="EMBL" id="MDW5597812.1"/>
    </source>
</evidence>
<evidence type="ECO:0000256" key="1">
    <source>
        <dbReference type="ARBA" id="ARBA00007957"/>
    </source>
</evidence>